<proteinExistence type="inferred from homology"/>
<protein>
    <recommendedName>
        <fullName evidence="11">Outer membrane efflux protein</fullName>
    </recommendedName>
</protein>
<sequence>MIGNKCKCCGSRYIRQGFLGQRKFPDLGSADPLSCSFVQTPYMAAFLYRLSFLSALAIAAHGVTPPTAIAELAEATTAEPTPTVAQATTPPATTPTTTPAPGPVKEVVPDANLLKELQANPNPFQLPNQPNQVKTEALQPLTLEQALNLARLNNPQIQVRQLQVQQRQAALRGTEAALYPTLGLQGTAGYQQNGTRLNVTEGTPTQPTGSSLFTTLGESSIRATLNLNYTIFDFVRGAQLAASRDQVTQAELDLEAALEDLQLTVSEAYYRLQNADQLVRIARESVVASERSLKDAEALFRAGVGTQFDVLRQQVQLAQDQQNLVDSIGNQDKARRALVQALNLPQNVNVLTADPVELAAPWNLSLDESIVLAFQNRPELEREVLQRNISYNQAQAARGQVLPQLGLQASYGVNGAINSNLRSGSQALTFPSPTLTNTSSYNYSIGLVLNVPLFDGGLANANAQQQELNGQIAEQNFVLTRNQIRTDVETAFYDLQTNLANIGTTRKAVEQAREALRLARLRFQAGVGTQTEVIDSQRDLTRAEANALNAITAYNLALARIKRAVSNVNNLARAGG</sequence>
<evidence type="ECO:0000313" key="9">
    <source>
        <dbReference type="EMBL" id="BAD80521.1"/>
    </source>
</evidence>
<evidence type="ECO:0000256" key="5">
    <source>
        <dbReference type="ARBA" id="ARBA00022692"/>
    </source>
</evidence>
<accession>A0A0H3K533</accession>
<organism evidence="9 10">
    <name type="scientific">Synechococcus sp. (strain ATCC 27144 / PCC 6301 / SAUG 1402/1)</name>
    <name type="common">Anacystis nidulans</name>
    <dbReference type="NCBI Taxonomy" id="269084"/>
    <lineage>
        <taxon>Bacteria</taxon>
        <taxon>Bacillati</taxon>
        <taxon>Cyanobacteriota</taxon>
        <taxon>Cyanophyceae</taxon>
        <taxon>Synechococcales</taxon>
        <taxon>Synechococcaceae</taxon>
        <taxon>Synechococcus</taxon>
    </lineage>
</organism>
<reference evidence="9 10" key="1">
    <citation type="journal article" date="2007" name="Photosyn. Res.">
        <title>Complete nucleotide sequence of the freshwater unicellular cyanobacterium Synechococcus elongatus PCC 6301 chromosome: gene content and organization.</title>
        <authorList>
            <person name="Sugita C."/>
            <person name="Ogata K."/>
            <person name="Shikata M."/>
            <person name="Jikuya H."/>
            <person name="Takano J."/>
            <person name="Furumichi M."/>
            <person name="Kanehisa M."/>
            <person name="Omata T."/>
            <person name="Sugiura M."/>
            <person name="Sugita M."/>
        </authorList>
    </citation>
    <scope>NUCLEOTIDE SEQUENCE [LARGE SCALE GENOMIC DNA]</scope>
    <source>
        <strain evidence="10">ATCC 27144 / PCC 6301 / SAUG 1402/1</strain>
    </source>
</reference>
<name>A0A0H3K533_SYNP6</name>
<evidence type="ECO:0000256" key="2">
    <source>
        <dbReference type="ARBA" id="ARBA00007613"/>
    </source>
</evidence>
<feature type="compositionally biased region" description="Low complexity" evidence="8">
    <location>
        <begin position="77"/>
        <end position="99"/>
    </location>
</feature>
<feature type="region of interest" description="Disordered" evidence="8">
    <location>
        <begin position="77"/>
        <end position="103"/>
    </location>
</feature>
<dbReference type="PANTHER" id="PTHR30026">
    <property type="entry name" value="OUTER MEMBRANE PROTEIN TOLC"/>
    <property type="match status" value="1"/>
</dbReference>
<dbReference type="Pfam" id="PF02321">
    <property type="entry name" value="OEP"/>
    <property type="match status" value="2"/>
</dbReference>
<dbReference type="KEGG" id="syc:syc2331_c"/>
<evidence type="ECO:0000256" key="3">
    <source>
        <dbReference type="ARBA" id="ARBA00022448"/>
    </source>
</evidence>
<dbReference type="PANTHER" id="PTHR30026:SF21">
    <property type="entry name" value="SLR1270 PROTEIN"/>
    <property type="match status" value="1"/>
</dbReference>
<keyword evidence="3" id="KW-0813">Transport</keyword>
<dbReference type="EMBL" id="AP008231">
    <property type="protein sequence ID" value="BAD80521.1"/>
    <property type="molecule type" value="Genomic_DNA"/>
</dbReference>
<keyword evidence="4" id="KW-1134">Transmembrane beta strand</keyword>
<dbReference type="GO" id="GO:0015562">
    <property type="term" value="F:efflux transmembrane transporter activity"/>
    <property type="evidence" value="ECO:0007669"/>
    <property type="project" value="InterPro"/>
</dbReference>
<keyword evidence="5" id="KW-0812">Transmembrane</keyword>
<dbReference type="GO" id="GO:0009279">
    <property type="term" value="C:cell outer membrane"/>
    <property type="evidence" value="ECO:0007669"/>
    <property type="project" value="UniProtKB-SubCell"/>
</dbReference>
<dbReference type="Proteomes" id="UP000001175">
    <property type="component" value="Chromosome"/>
</dbReference>
<comment type="similarity">
    <text evidence="2">Belongs to the outer membrane factor (OMF) (TC 1.B.17) family.</text>
</comment>
<evidence type="ECO:0000256" key="4">
    <source>
        <dbReference type="ARBA" id="ARBA00022452"/>
    </source>
</evidence>
<gene>
    <name evidence="9" type="ordered locus">syc2331_c</name>
</gene>
<dbReference type="InterPro" id="IPR028351">
    <property type="entry name" value="CyaE"/>
</dbReference>
<dbReference type="eggNOG" id="COG1538">
    <property type="taxonomic scope" value="Bacteria"/>
</dbReference>
<comment type="subcellular location">
    <subcellularLocation>
        <location evidence="1">Cell outer membrane</location>
    </subcellularLocation>
</comment>
<dbReference type="AlphaFoldDB" id="A0A0H3K533"/>
<dbReference type="InterPro" id="IPR051906">
    <property type="entry name" value="TolC-like"/>
</dbReference>
<keyword evidence="6" id="KW-0472">Membrane</keyword>
<evidence type="ECO:0000313" key="10">
    <source>
        <dbReference type="Proteomes" id="UP000001175"/>
    </source>
</evidence>
<dbReference type="GO" id="GO:0015288">
    <property type="term" value="F:porin activity"/>
    <property type="evidence" value="ECO:0007669"/>
    <property type="project" value="TreeGrafter"/>
</dbReference>
<evidence type="ECO:0000256" key="1">
    <source>
        <dbReference type="ARBA" id="ARBA00004442"/>
    </source>
</evidence>
<dbReference type="Gene3D" id="1.20.1600.10">
    <property type="entry name" value="Outer membrane efflux proteins (OEP)"/>
    <property type="match status" value="1"/>
</dbReference>
<evidence type="ECO:0000256" key="6">
    <source>
        <dbReference type="ARBA" id="ARBA00023136"/>
    </source>
</evidence>
<dbReference type="InterPro" id="IPR003423">
    <property type="entry name" value="OMP_efflux"/>
</dbReference>
<dbReference type="SUPFAM" id="SSF56954">
    <property type="entry name" value="Outer membrane efflux proteins (OEP)"/>
    <property type="match status" value="1"/>
</dbReference>
<evidence type="ECO:0000256" key="8">
    <source>
        <dbReference type="SAM" id="MobiDB-lite"/>
    </source>
</evidence>
<dbReference type="GO" id="GO:1990281">
    <property type="term" value="C:efflux pump complex"/>
    <property type="evidence" value="ECO:0007669"/>
    <property type="project" value="TreeGrafter"/>
</dbReference>
<keyword evidence="7" id="KW-0998">Cell outer membrane</keyword>
<evidence type="ECO:0008006" key="11">
    <source>
        <dbReference type="Google" id="ProtNLM"/>
    </source>
</evidence>
<evidence type="ECO:0000256" key="7">
    <source>
        <dbReference type="ARBA" id="ARBA00023237"/>
    </source>
</evidence>
<dbReference type="PIRSF" id="PIRSF001892">
    <property type="entry name" value="CyaE"/>
    <property type="match status" value="1"/>
</dbReference>